<gene>
    <name evidence="4" type="ORF">FHR32_000831</name>
</gene>
<dbReference type="RefSeq" id="WP_221465252.1">
    <property type="nucleotide sequence ID" value="NZ_BAABEK010000113.1"/>
</dbReference>
<dbReference type="InterPro" id="IPR050505">
    <property type="entry name" value="WDR55/POC1"/>
</dbReference>
<evidence type="ECO:0000256" key="1">
    <source>
        <dbReference type="ARBA" id="ARBA00022574"/>
    </source>
</evidence>
<keyword evidence="1" id="KW-0853">WD repeat</keyword>
<sequence>MIAAILLLACASCSAEKPVPPRTAAPITQAATPQAATPQAKPPIQSDPKGHIDVTEVAIGEVKGRKVVLSAGREGLVQVRDATTLRPIGKPIPGLAPIEYTVLDGVPLVLVTTRQGTVEAWDLRSRTRRGPALAAGEDVRALTAYEGIAVTWSEEGVKSFDVTSGRLRHRIWDWNSGEWLGVADVQGVPVLLAGTSEFLLSYDLRTGRARGGELEFSDEMGERDDTPPSFEDLEVATIGGHPVVLMPTDRYGVRVYDLVTRSFLPWIEQRHYGRSDADDTALATHRGTTVVLSVEETPRSDDRDLEGGAEIVAWNPENGQTVTSFRVDGPVSTVAAEGGLVVTGGPDNAVRSFDLASGREQAVAHGSDVDRALGMAVDGTIGIADDGSGWQAWDLTTYSRIGTRVLTPHYLTSVAVGRHRGRRIVVTGHGEEDPSVRIWDLANRKELRSPLTGFRAGVSQVAVARLGGRTLIVAAGDGKAYDEDDHDFDDPRAESTLRVWDLESRSPVHSPMRIGKRQITGLGLAKVNGRPVAVTLSEGSVQVFDLEAGRRVNGWAVSGFPQALATGMWRGTPVMAIAAGKQLLVRNVATGADLIPPVKLNSSVTSRTLAMRGHMLVVDDQLDDQTSHVIVDMATRRVVTSF</sequence>
<dbReference type="EMBL" id="JACHJU010000001">
    <property type="protein sequence ID" value="MBB4936526.1"/>
    <property type="molecule type" value="Genomic_DNA"/>
</dbReference>
<reference evidence="4 5" key="1">
    <citation type="submission" date="2020-08" db="EMBL/GenBank/DDBJ databases">
        <title>Sequencing the genomes of 1000 actinobacteria strains.</title>
        <authorList>
            <person name="Klenk H.-P."/>
        </authorList>
    </citation>
    <scope>NUCLEOTIDE SEQUENCE [LARGE SCALE GENOMIC DNA]</scope>
    <source>
        <strain evidence="4 5">DSM 43023</strain>
    </source>
</reference>
<accession>A0A7W7W784</accession>
<keyword evidence="2" id="KW-0677">Repeat</keyword>
<dbReference type="SUPFAM" id="SSF50998">
    <property type="entry name" value="Quinoprotein alcohol dehydrogenase-like"/>
    <property type="match status" value="2"/>
</dbReference>
<comment type="caution">
    <text evidence="4">The sequence shown here is derived from an EMBL/GenBank/DDBJ whole genome shotgun (WGS) entry which is preliminary data.</text>
</comment>
<evidence type="ECO:0000313" key="5">
    <source>
        <dbReference type="Proteomes" id="UP000534286"/>
    </source>
</evidence>
<protein>
    <submittedName>
        <fullName evidence="4">WD40 repeat protein</fullName>
    </submittedName>
</protein>
<feature type="compositionally biased region" description="Low complexity" evidence="3">
    <location>
        <begin position="27"/>
        <end position="44"/>
    </location>
</feature>
<dbReference type="PANTHER" id="PTHR44019:SF8">
    <property type="entry name" value="POC1 CENTRIOLAR PROTEIN HOMOLOG"/>
    <property type="match status" value="1"/>
</dbReference>
<feature type="region of interest" description="Disordered" evidence="3">
    <location>
        <begin position="27"/>
        <end position="50"/>
    </location>
</feature>
<dbReference type="InterPro" id="IPR011047">
    <property type="entry name" value="Quinoprotein_ADH-like_sf"/>
</dbReference>
<proteinExistence type="predicted"/>
<evidence type="ECO:0000256" key="2">
    <source>
        <dbReference type="ARBA" id="ARBA00022737"/>
    </source>
</evidence>
<organism evidence="4 5">
    <name type="scientific">Streptosporangium album</name>
    <dbReference type="NCBI Taxonomy" id="47479"/>
    <lineage>
        <taxon>Bacteria</taxon>
        <taxon>Bacillati</taxon>
        <taxon>Actinomycetota</taxon>
        <taxon>Actinomycetes</taxon>
        <taxon>Streptosporangiales</taxon>
        <taxon>Streptosporangiaceae</taxon>
        <taxon>Streptosporangium</taxon>
    </lineage>
</organism>
<evidence type="ECO:0000256" key="3">
    <source>
        <dbReference type="SAM" id="MobiDB-lite"/>
    </source>
</evidence>
<dbReference type="AlphaFoldDB" id="A0A7W7W784"/>
<evidence type="ECO:0000313" key="4">
    <source>
        <dbReference type="EMBL" id="MBB4936526.1"/>
    </source>
</evidence>
<dbReference type="Gene3D" id="2.130.10.10">
    <property type="entry name" value="YVTN repeat-like/Quinoprotein amine dehydrogenase"/>
    <property type="match status" value="2"/>
</dbReference>
<dbReference type="PANTHER" id="PTHR44019">
    <property type="entry name" value="WD REPEAT-CONTAINING PROTEIN 55"/>
    <property type="match status" value="1"/>
</dbReference>
<name>A0A7W7W784_9ACTN</name>
<dbReference type="InterPro" id="IPR015943">
    <property type="entry name" value="WD40/YVTN_repeat-like_dom_sf"/>
</dbReference>
<dbReference type="Proteomes" id="UP000534286">
    <property type="component" value="Unassembled WGS sequence"/>
</dbReference>
<keyword evidence="5" id="KW-1185">Reference proteome</keyword>